<feature type="domain" description="PiggyBac transposable element-derived protein" evidence="1">
    <location>
        <begin position="40"/>
        <end position="152"/>
    </location>
</feature>
<dbReference type="AlphaFoldDB" id="A0A1X7V9C8"/>
<dbReference type="EnsemblMetazoa" id="Aqu2.1.36910_001">
    <property type="protein sequence ID" value="Aqu2.1.36910_001"/>
    <property type="gene ID" value="Aqu2.1.36910"/>
</dbReference>
<evidence type="ECO:0000313" key="2">
    <source>
        <dbReference type="EnsemblMetazoa" id="Aqu2.1.36910_001"/>
    </source>
</evidence>
<organism evidence="2">
    <name type="scientific">Amphimedon queenslandica</name>
    <name type="common">Sponge</name>
    <dbReference type="NCBI Taxonomy" id="400682"/>
    <lineage>
        <taxon>Eukaryota</taxon>
        <taxon>Metazoa</taxon>
        <taxon>Porifera</taxon>
        <taxon>Demospongiae</taxon>
        <taxon>Heteroscleromorpha</taxon>
        <taxon>Haplosclerida</taxon>
        <taxon>Niphatidae</taxon>
        <taxon>Amphimedon</taxon>
    </lineage>
</organism>
<reference evidence="2" key="1">
    <citation type="submission" date="2017-05" db="UniProtKB">
        <authorList>
            <consortium name="EnsemblMetazoa"/>
        </authorList>
    </citation>
    <scope>IDENTIFICATION</scope>
</reference>
<dbReference type="STRING" id="400682.A0A1X7V9C8"/>
<accession>A0A1X7V9C8</accession>
<dbReference type="PANTHER" id="PTHR46599:SF3">
    <property type="entry name" value="PIGGYBAC TRANSPOSABLE ELEMENT-DERIVED PROTEIN 4"/>
    <property type="match status" value="1"/>
</dbReference>
<dbReference type="OrthoDB" id="8819525at2759"/>
<dbReference type="Pfam" id="PF13843">
    <property type="entry name" value="DDE_Tnp_1_7"/>
    <property type="match status" value="1"/>
</dbReference>
<proteinExistence type="predicted"/>
<dbReference type="InParanoid" id="A0A1X7V9C8"/>
<dbReference type="PANTHER" id="PTHR46599">
    <property type="entry name" value="PIGGYBAC TRANSPOSABLE ELEMENT-DERIVED PROTEIN 4"/>
    <property type="match status" value="1"/>
</dbReference>
<name>A0A1X7V9C8_AMPQE</name>
<sequence length="163" mass="18844">MVLFFSSKSTLERKNFPTEKRLGTRVVKDLIATIQHCSLQIYACGTIRSNLKHFSFEITPYLNCGFPDRGDSVTLQSEILPNLIISLWQDTTPVTVIASNCQAILLDSVTCKLKTGEHHTYSCPEAIKQYNKYMGGVDGKDQLRQYFHIRVKCCKYYKYLWWM</sequence>
<dbReference type="InterPro" id="IPR029526">
    <property type="entry name" value="PGBD"/>
</dbReference>
<protein>
    <recommendedName>
        <fullName evidence="1">PiggyBac transposable element-derived protein domain-containing protein</fullName>
    </recommendedName>
</protein>
<evidence type="ECO:0000259" key="1">
    <source>
        <dbReference type="Pfam" id="PF13843"/>
    </source>
</evidence>